<feature type="transmembrane region" description="Helical" evidence="4">
    <location>
        <begin position="47"/>
        <end position="67"/>
    </location>
</feature>
<dbReference type="RefSeq" id="WP_123915382.1">
    <property type="nucleotide sequence ID" value="NZ_RKRA01000001.1"/>
</dbReference>
<dbReference type="AlphaFoldDB" id="A0A3N4Z3X8"/>
<keyword evidence="4" id="KW-0472">Membrane</keyword>
<keyword evidence="4" id="KW-0812">Transmembrane</keyword>
<evidence type="ECO:0000313" key="7">
    <source>
        <dbReference type="Proteomes" id="UP000280726"/>
    </source>
</evidence>
<proteinExistence type="predicted"/>
<evidence type="ECO:0000256" key="4">
    <source>
        <dbReference type="SAM" id="Phobius"/>
    </source>
</evidence>
<organism evidence="6 7">
    <name type="scientific">Georgenia muralis</name>
    <dbReference type="NCBI Taxonomy" id="154117"/>
    <lineage>
        <taxon>Bacteria</taxon>
        <taxon>Bacillati</taxon>
        <taxon>Actinomycetota</taxon>
        <taxon>Actinomycetes</taxon>
        <taxon>Micrococcales</taxon>
        <taxon>Bogoriellaceae</taxon>
        <taxon>Georgenia</taxon>
    </lineage>
</organism>
<evidence type="ECO:0000256" key="1">
    <source>
        <dbReference type="ARBA" id="ARBA00022679"/>
    </source>
</evidence>
<evidence type="ECO:0000256" key="2">
    <source>
        <dbReference type="ARBA" id="ARBA00022777"/>
    </source>
</evidence>
<feature type="domain" description="Histidine kinase/HSP90-like ATPase" evidence="5">
    <location>
        <begin position="305"/>
        <end position="386"/>
    </location>
</feature>
<gene>
    <name evidence="6" type="ORF">EDD32_1031</name>
</gene>
<dbReference type="InterPro" id="IPR036890">
    <property type="entry name" value="HATPase_C_sf"/>
</dbReference>
<evidence type="ECO:0000259" key="5">
    <source>
        <dbReference type="Pfam" id="PF02518"/>
    </source>
</evidence>
<feature type="transmembrane region" description="Helical" evidence="4">
    <location>
        <begin position="130"/>
        <end position="149"/>
    </location>
</feature>
<protein>
    <submittedName>
        <fullName evidence="6">Signal transduction histidine kinase</fullName>
    </submittedName>
</protein>
<accession>A0A3N4Z3X8</accession>
<keyword evidence="3" id="KW-0902">Two-component regulatory system</keyword>
<dbReference type="Proteomes" id="UP000280726">
    <property type="component" value="Unassembled WGS sequence"/>
</dbReference>
<keyword evidence="2 6" id="KW-0418">Kinase</keyword>
<dbReference type="GO" id="GO:0016301">
    <property type="term" value="F:kinase activity"/>
    <property type="evidence" value="ECO:0007669"/>
    <property type="project" value="UniProtKB-KW"/>
</dbReference>
<feature type="transmembrane region" description="Helical" evidence="4">
    <location>
        <begin position="79"/>
        <end position="97"/>
    </location>
</feature>
<sequence length="390" mass="40265">MSAPGDRRAVRETVRLLAMLVGAGGLAFSLTSVPLIRGQLATTPPWWTVSTTAALLGMLVLLVLAGALPRVSTVTLRHLAGAFAVLFLLVLVSYPFVLLEPVPDGQAPWMRGFVGAAAAAGATAWRAPAALANIVAGTLLWGLSRWWALGAERSLLAVQDAAVSLAFGVTLAVIVWVLLRSARAVDDVAAGSAANAVRAAQVASREAERAWVAAFAHDGVLATIRSASQGGPEAAPAVRREARQALDDLDELRQPAADDGELSAALLVERLRLRAELAGEGTSVAATVTREGAIPEPVAVKVIAATAEALRNSARHAPGAARSVLVRVGTSGLEVRVGDDGPGFDPDAVPADRLGLTRSILERMNTLPGGYARVESAPGVGTVVTLGWRG</sequence>
<dbReference type="Pfam" id="PF02518">
    <property type="entry name" value="HATPase_c"/>
    <property type="match status" value="1"/>
</dbReference>
<evidence type="ECO:0000313" key="6">
    <source>
        <dbReference type="EMBL" id="RPF26584.1"/>
    </source>
</evidence>
<dbReference type="EMBL" id="RKRA01000001">
    <property type="protein sequence ID" value="RPF26584.1"/>
    <property type="molecule type" value="Genomic_DNA"/>
</dbReference>
<dbReference type="SUPFAM" id="SSF55874">
    <property type="entry name" value="ATPase domain of HSP90 chaperone/DNA topoisomerase II/histidine kinase"/>
    <property type="match status" value="1"/>
</dbReference>
<keyword evidence="1" id="KW-0808">Transferase</keyword>
<dbReference type="InterPro" id="IPR050482">
    <property type="entry name" value="Sensor_HK_TwoCompSys"/>
</dbReference>
<reference evidence="6 7" key="1">
    <citation type="submission" date="2018-11" db="EMBL/GenBank/DDBJ databases">
        <title>Sequencing the genomes of 1000 actinobacteria strains.</title>
        <authorList>
            <person name="Klenk H.-P."/>
        </authorList>
    </citation>
    <scope>NUCLEOTIDE SEQUENCE [LARGE SCALE GENOMIC DNA]</scope>
    <source>
        <strain evidence="6 7">DSM 14418</strain>
    </source>
</reference>
<keyword evidence="4" id="KW-1133">Transmembrane helix</keyword>
<evidence type="ECO:0000256" key="3">
    <source>
        <dbReference type="ARBA" id="ARBA00023012"/>
    </source>
</evidence>
<comment type="caution">
    <text evidence="6">The sequence shown here is derived from an EMBL/GenBank/DDBJ whole genome shotgun (WGS) entry which is preliminary data.</text>
</comment>
<dbReference type="InterPro" id="IPR003594">
    <property type="entry name" value="HATPase_dom"/>
</dbReference>
<dbReference type="OrthoDB" id="144293at2"/>
<dbReference type="GO" id="GO:0000160">
    <property type="term" value="P:phosphorelay signal transduction system"/>
    <property type="evidence" value="ECO:0007669"/>
    <property type="project" value="UniProtKB-KW"/>
</dbReference>
<dbReference type="Gene3D" id="3.30.565.10">
    <property type="entry name" value="Histidine kinase-like ATPase, C-terminal domain"/>
    <property type="match status" value="1"/>
</dbReference>
<keyword evidence="7" id="KW-1185">Reference proteome</keyword>
<dbReference type="PANTHER" id="PTHR24421">
    <property type="entry name" value="NITRATE/NITRITE SENSOR PROTEIN NARX-RELATED"/>
    <property type="match status" value="1"/>
</dbReference>
<feature type="transmembrane region" description="Helical" evidence="4">
    <location>
        <begin position="16"/>
        <end position="35"/>
    </location>
</feature>
<feature type="transmembrane region" description="Helical" evidence="4">
    <location>
        <begin position="161"/>
        <end position="179"/>
    </location>
</feature>
<name>A0A3N4Z3X8_9MICO</name>